<dbReference type="EMBL" id="CAKXZT010000190">
    <property type="protein sequence ID" value="CAH2409600.1"/>
    <property type="molecule type" value="Genomic_DNA"/>
</dbReference>
<evidence type="ECO:0000313" key="2">
    <source>
        <dbReference type="Proteomes" id="UP001153050"/>
    </source>
</evidence>
<protein>
    <submittedName>
        <fullName evidence="1">Uncharacterized protein</fullName>
    </submittedName>
</protein>
<comment type="caution">
    <text evidence="1">The sequence shown here is derived from an EMBL/GenBank/DDBJ whole genome shotgun (WGS) entry which is preliminary data.</text>
</comment>
<dbReference type="Proteomes" id="UP001153050">
    <property type="component" value="Unassembled WGS sequence"/>
</dbReference>
<organism evidence="1 2">
    <name type="scientific">Mesorhizobium escarrei</name>
    <dbReference type="NCBI Taxonomy" id="666018"/>
    <lineage>
        <taxon>Bacteria</taxon>
        <taxon>Pseudomonadati</taxon>
        <taxon>Pseudomonadota</taxon>
        <taxon>Alphaproteobacteria</taxon>
        <taxon>Hyphomicrobiales</taxon>
        <taxon>Phyllobacteriaceae</taxon>
        <taxon>Mesorhizobium</taxon>
    </lineage>
</organism>
<accession>A0ABN8KH57</accession>
<evidence type="ECO:0000313" key="1">
    <source>
        <dbReference type="EMBL" id="CAH2409600.1"/>
    </source>
</evidence>
<sequence length="23" mass="2704">MHLIFARSQKTPFAATFKVPQWV</sequence>
<reference evidence="1 2" key="1">
    <citation type="submission" date="2022-03" db="EMBL/GenBank/DDBJ databases">
        <authorList>
            <person name="Brunel B."/>
        </authorList>
    </citation>
    <scope>NUCLEOTIDE SEQUENCE [LARGE SCALE GENOMIC DNA]</scope>
    <source>
        <strain evidence="1">STM5069sample</strain>
    </source>
</reference>
<gene>
    <name evidence="1" type="ORF">MES5069_90106</name>
</gene>
<name>A0ABN8KH57_9HYPH</name>
<keyword evidence="2" id="KW-1185">Reference proteome</keyword>
<proteinExistence type="predicted"/>